<dbReference type="CDD" id="cd05466">
    <property type="entry name" value="PBP2_LTTR_substrate"/>
    <property type="match status" value="1"/>
</dbReference>
<keyword evidence="7" id="KW-1185">Reference proteome</keyword>
<dbReference type="PANTHER" id="PTHR30419:SF25">
    <property type="entry name" value="HTH-TYPE TRANSCRIPTIONAL REGULATOR YTLI"/>
    <property type="match status" value="1"/>
</dbReference>
<dbReference type="EMBL" id="JAJEQR010000033">
    <property type="protein sequence ID" value="MCC2231597.1"/>
    <property type="molecule type" value="Genomic_DNA"/>
</dbReference>
<dbReference type="GO" id="GO:0003677">
    <property type="term" value="F:DNA binding"/>
    <property type="evidence" value="ECO:0007669"/>
    <property type="project" value="UniProtKB-KW"/>
</dbReference>
<sequence length="317" mass="36384">MSEPSLEYFIAIAEECNISQAAKRLNISQQGLSNYLQKLEAYYNVPLLVRKPSMHLTEAGSMVYDAARQIHRVKKDLRLNIEHLNSSQNTLCIGIYAPNASMLMDFIPLIEFGKKYPTVTYNVTEDSNRVLRDLLAAGKLDLVISAYRDSMTFPDFEIQKLYSNQEYIIISDVLMKQYFPNVNEDILAEFKNGVQLEQFQDVPLVLPPADCGFSRHMSRYCEENHIKLNVIGEISNRYLSNSMVFDGVVYGFCDKRYLSHLQATRPQPLTCEIYAFPVKAPAIYNNVGVMYRKAEKHPPYFMELIDMILKQNADLAE</sequence>
<gene>
    <name evidence="6" type="ORF">LKD81_11410</name>
</gene>
<keyword evidence="4" id="KW-0804">Transcription</keyword>
<dbReference type="Pfam" id="PF00126">
    <property type="entry name" value="HTH_1"/>
    <property type="match status" value="1"/>
</dbReference>
<dbReference type="AlphaFoldDB" id="A0AAE3EBH7"/>
<keyword evidence="3" id="KW-0238">DNA-binding</keyword>
<dbReference type="GO" id="GO:0005829">
    <property type="term" value="C:cytosol"/>
    <property type="evidence" value="ECO:0007669"/>
    <property type="project" value="TreeGrafter"/>
</dbReference>
<dbReference type="InterPro" id="IPR001387">
    <property type="entry name" value="Cro/C1-type_HTH"/>
</dbReference>
<dbReference type="InterPro" id="IPR036388">
    <property type="entry name" value="WH-like_DNA-bd_sf"/>
</dbReference>
<dbReference type="PANTHER" id="PTHR30419">
    <property type="entry name" value="HTH-TYPE TRANSCRIPTIONAL REGULATOR YBHD"/>
    <property type="match status" value="1"/>
</dbReference>
<dbReference type="CDD" id="cd00093">
    <property type="entry name" value="HTH_XRE"/>
    <property type="match status" value="1"/>
</dbReference>
<accession>A0AAE3EBH7</accession>
<dbReference type="PROSITE" id="PS50931">
    <property type="entry name" value="HTH_LYSR"/>
    <property type="match status" value="1"/>
</dbReference>
<dbReference type="InterPro" id="IPR036390">
    <property type="entry name" value="WH_DNA-bd_sf"/>
</dbReference>
<organism evidence="6 7">
    <name type="scientific">Hominifimenecus microfluidus</name>
    <dbReference type="NCBI Taxonomy" id="2885348"/>
    <lineage>
        <taxon>Bacteria</taxon>
        <taxon>Bacillati</taxon>
        <taxon>Bacillota</taxon>
        <taxon>Clostridia</taxon>
        <taxon>Lachnospirales</taxon>
        <taxon>Lachnospiraceae</taxon>
        <taxon>Hominifimenecus</taxon>
    </lineage>
</organism>
<name>A0AAE3EBH7_9FIRM</name>
<dbReference type="RefSeq" id="WP_308454117.1">
    <property type="nucleotide sequence ID" value="NZ_JAJEQR010000033.1"/>
</dbReference>
<keyword evidence="2" id="KW-0805">Transcription regulation</keyword>
<evidence type="ECO:0000256" key="3">
    <source>
        <dbReference type="ARBA" id="ARBA00023125"/>
    </source>
</evidence>
<evidence type="ECO:0000256" key="2">
    <source>
        <dbReference type="ARBA" id="ARBA00023015"/>
    </source>
</evidence>
<comment type="caution">
    <text evidence="6">The sequence shown here is derived from an EMBL/GenBank/DDBJ whole genome shotgun (WGS) entry which is preliminary data.</text>
</comment>
<dbReference type="Pfam" id="PF03466">
    <property type="entry name" value="LysR_substrate"/>
    <property type="match status" value="1"/>
</dbReference>
<dbReference type="InterPro" id="IPR000847">
    <property type="entry name" value="LysR_HTH_N"/>
</dbReference>
<dbReference type="SUPFAM" id="SSF53850">
    <property type="entry name" value="Periplasmic binding protein-like II"/>
    <property type="match status" value="1"/>
</dbReference>
<dbReference type="Proteomes" id="UP001198182">
    <property type="component" value="Unassembled WGS sequence"/>
</dbReference>
<proteinExistence type="inferred from homology"/>
<evidence type="ECO:0000256" key="4">
    <source>
        <dbReference type="ARBA" id="ARBA00023163"/>
    </source>
</evidence>
<dbReference type="SUPFAM" id="SSF46785">
    <property type="entry name" value="Winged helix' DNA-binding domain"/>
    <property type="match status" value="1"/>
</dbReference>
<dbReference type="GO" id="GO:0003700">
    <property type="term" value="F:DNA-binding transcription factor activity"/>
    <property type="evidence" value="ECO:0007669"/>
    <property type="project" value="InterPro"/>
</dbReference>
<dbReference type="InterPro" id="IPR005119">
    <property type="entry name" value="LysR_subst-bd"/>
</dbReference>
<feature type="domain" description="HTH lysR-type" evidence="5">
    <location>
        <begin position="1"/>
        <end position="57"/>
    </location>
</feature>
<reference evidence="6" key="1">
    <citation type="submission" date="2021-10" db="EMBL/GenBank/DDBJ databases">
        <title>Anaerobic single-cell dispensing facilitates the cultivation of human gut bacteria.</title>
        <authorList>
            <person name="Afrizal A."/>
        </authorList>
    </citation>
    <scope>NUCLEOTIDE SEQUENCE</scope>
    <source>
        <strain evidence="6">CLA-AA-H215</strain>
    </source>
</reference>
<dbReference type="InterPro" id="IPR050950">
    <property type="entry name" value="HTH-type_LysR_regulators"/>
</dbReference>
<dbReference type="Gene3D" id="3.40.190.290">
    <property type="match status" value="1"/>
</dbReference>
<evidence type="ECO:0000259" key="5">
    <source>
        <dbReference type="PROSITE" id="PS50931"/>
    </source>
</evidence>
<dbReference type="PRINTS" id="PR00039">
    <property type="entry name" value="HTHLYSR"/>
</dbReference>
<evidence type="ECO:0000256" key="1">
    <source>
        <dbReference type="ARBA" id="ARBA00009437"/>
    </source>
</evidence>
<protein>
    <submittedName>
        <fullName evidence="6">LysR family transcriptional regulator</fullName>
    </submittedName>
</protein>
<evidence type="ECO:0000313" key="6">
    <source>
        <dbReference type="EMBL" id="MCC2231597.1"/>
    </source>
</evidence>
<comment type="similarity">
    <text evidence="1">Belongs to the LysR transcriptional regulatory family.</text>
</comment>
<evidence type="ECO:0000313" key="7">
    <source>
        <dbReference type="Proteomes" id="UP001198182"/>
    </source>
</evidence>
<dbReference type="Gene3D" id="1.10.10.10">
    <property type="entry name" value="Winged helix-like DNA-binding domain superfamily/Winged helix DNA-binding domain"/>
    <property type="match status" value="1"/>
</dbReference>